<evidence type="ECO:0000313" key="5">
    <source>
        <dbReference type="EMBL" id="MCP2175901.1"/>
    </source>
</evidence>
<dbReference type="InterPro" id="IPR029058">
    <property type="entry name" value="AB_hydrolase_fold"/>
</dbReference>
<comment type="similarity">
    <text evidence="1">Belongs to the AB hydrolase superfamily.</text>
</comment>
<keyword evidence="5" id="KW-0067">ATP-binding</keyword>
<dbReference type="Proteomes" id="UP001206895">
    <property type="component" value="Unassembled WGS sequence"/>
</dbReference>
<gene>
    <name evidence="5" type="ORF">LX13_001720</name>
</gene>
<protein>
    <submittedName>
        <fullName evidence="5">ABC-2 type transport system ATP-binding protein</fullName>
    </submittedName>
</protein>
<organism evidence="5 6">
    <name type="scientific">Williamsia maris</name>
    <dbReference type="NCBI Taxonomy" id="72806"/>
    <lineage>
        <taxon>Bacteria</taxon>
        <taxon>Bacillati</taxon>
        <taxon>Actinomycetota</taxon>
        <taxon>Actinomycetes</taxon>
        <taxon>Mycobacteriales</taxon>
        <taxon>Nocardiaceae</taxon>
        <taxon>Williamsia</taxon>
    </lineage>
</organism>
<dbReference type="Pfam" id="PF08530">
    <property type="entry name" value="PepX_C"/>
    <property type="match status" value="1"/>
</dbReference>
<dbReference type="PANTHER" id="PTHR22946:SF9">
    <property type="entry name" value="POLYKETIDE TRANSFERASE AF380"/>
    <property type="match status" value="1"/>
</dbReference>
<dbReference type="InterPro" id="IPR008979">
    <property type="entry name" value="Galactose-bd-like_sf"/>
</dbReference>
<keyword evidence="2" id="KW-0378">Hydrolase</keyword>
<dbReference type="SUPFAM" id="SSF49785">
    <property type="entry name" value="Galactose-binding domain-like"/>
    <property type="match status" value="1"/>
</dbReference>
<evidence type="ECO:0000256" key="3">
    <source>
        <dbReference type="SAM" id="SignalP"/>
    </source>
</evidence>
<sequence>MRAFVVSVAVLLLTTVAAVIPSASAAPGPGGYRTTLLYFSVHTGPNRATPCTIVGELRVPNSATARTRAPAMLTTNGFGGSYKTQEPTAKYLASQGYVTLSYSGLGFGGSSCKITLDSPGNDGVAASQLISYLGGARGIAFTDKALRRPAPVLDSVRRDRVAHDGRPHANDPRVGMIGGSYGGGIQFAAASVDPRIDTIVPLITWNDLSYSLAPNSTSAFSGVSSRVPGASKTSYTTDLFETGVKNPGRAGYASDPARAVGCPNFVAFQCAAITEGTLTGQLSQASVNSFRATSITSYVDRIKVPVLLGQGQQDTLFDLNEGLATYRALRARGVETKMIWHYWGHSGEPAPGEYSDDAPDRTTQYETGRIFDWLDHYLKDSGADTGPRFSYFRNWIDYRGNARPAYATADDVPKGAPTTFGLSAGGRLVSAPARSVPGATTIATAFTGRSGSASWTTGTLASPLDVVGIPTMTLRVRAIGQPVVFAKIYDVAPNGAATLINDLVAPVRIANPAAPVRVTFPGLVHRFAAGHRLQVRVTGSDPGFRGGLLGQPVTLLSGPGQSLTVPVVD</sequence>
<keyword evidence="5" id="KW-0547">Nucleotide-binding</keyword>
<accession>A0ABT1HDX7</accession>
<dbReference type="PANTHER" id="PTHR22946">
    <property type="entry name" value="DIENELACTONE HYDROLASE DOMAIN-CONTAINING PROTEIN-RELATED"/>
    <property type="match status" value="1"/>
</dbReference>
<evidence type="ECO:0000259" key="4">
    <source>
        <dbReference type="SMART" id="SM00939"/>
    </source>
</evidence>
<dbReference type="GO" id="GO:0005524">
    <property type="term" value="F:ATP binding"/>
    <property type="evidence" value="ECO:0007669"/>
    <property type="project" value="UniProtKB-KW"/>
</dbReference>
<dbReference type="RefSeq" id="WP_253660938.1">
    <property type="nucleotide sequence ID" value="NZ_BAAAJQ010000001.1"/>
</dbReference>
<dbReference type="SMART" id="SM00939">
    <property type="entry name" value="PepX_C"/>
    <property type="match status" value="1"/>
</dbReference>
<dbReference type="Gene3D" id="3.40.50.1820">
    <property type="entry name" value="alpha/beta hydrolase"/>
    <property type="match status" value="2"/>
</dbReference>
<name>A0ABT1HDX7_9NOCA</name>
<dbReference type="SUPFAM" id="SSF53474">
    <property type="entry name" value="alpha/beta-Hydrolases"/>
    <property type="match status" value="1"/>
</dbReference>
<dbReference type="Pfam" id="PF02129">
    <property type="entry name" value="Peptidase_S15"/>
    <property type="match status" value="1"/>
</dbReference>
<feature type="chain" id="PRO_5045248511" evidence="3">
    <location>
        <begin position="26"/>
        <end position="569"/>
    </location>
</feature>
<dbReference type="InterPro" id="IPR013736">
    <property type="entry name" value="Xaa-Pro_dipept_C"/>
</dbReference>
<dbReference type="Gene3D" id="2.60.120.260">
    <property type="entry name" value="Galactose-binding domain-like"/>
    <property type="match status" value="1"/>
</dbReference>
<feature type="domain" description="Xaa-Pro dipeptidyl-peptidase C-terminal" evidence="4">
    <location>
        <begin position="371"/>
        <end position="566"/>
    </location>
</feature>
<proteinExistence type="inferred from homology"/>
<dbReference type="EMBL" id="JAMTCJ010000002">
    <property type="protein sequence ID" value="MCP2175901.1"/>
    <property type="molecule type" value="Genomic_DNA"/>
</dbReference>
<evidence type="ECO:0000313" key="6">
    <source>
        <dbReference type="Proteomes" id="UP001206895"/>
    </source>
</evidence>
<dbReference type="InterPro" id="IPR000383">
    <property type="entry name" value="Xaa-Pro-like_dom"/>
</dbReference>
<evidence type="ECO:0000256" key="1">
    <source>
        <dbReference type="ARBA" id="ARBA00008645"/>
    </source>
</evidence>
<keyword evidence="3" id="KW-0732">Signal</keyword>
<comment type="caution">
    <text evidence="5">The sequence shown here is derived from an EMBL/GenBank/DDBJ whole genome shotgun (WGS) entry which is preliminary data.</text>
</comment>
<reference evidence="5 6" key="1">
    <citation type="submission" date="2022-06" db="EMBL/GenBank/DDBJ databases">
        <title>Genomic Encyclopedia of Archaeal and Bacterial Type Strains, Phase II (KMG-II): from individual species to whole genera.</title>
        <authorList>
            <person name="Goeker M."/>
        </authorList>
    </citation>
    <scope>NUCLEOTIDE SEQUENCE [LARGE SCALE GENOMIC DNA]</scope>
    <source>
        <strain evidence="5 6">DSM 44693</strain>
    </source>
</reference>
<dbReference type="InterPro" id="IPR050261">
    <property type="entry name" value="FrsA_esterase"/>
</dbReference>
<keyword evidence="6" id="KW-1185">Reference proteome</keyword>
<evidence type="ECO:0000256" key="2">
    <source>
        <dbReference type="ARBA" id="ARBA00022801"/>
    </source>
</evidence>
<feature type="signal peptide" evidence="3">
    <location>
        <begin position="1"/>
        <end position="25"/>
    </location>
</feature>